<dbReference type="EMBL" id="SIDB01000001">
    <property type="protein sequence ID" value="KAI3437787.1"/>
    <property type="molecule type" value="Genomic_DNA"/>
</dbReference>
<reference evidence="3" key="2">
    <citation type="submission" date="2020-11" db="EMBL/GenBank/DDBJ databases">
        <authorList>
            <person name="Cecchin M."/>
            <person name="Marcolungo L."/>
            <person name="Rossato M."/>
            <person name="Girolomoni L."/>
            <person name="Cosentino E."/>
            <person name="Cuine S."/>
            <person name="Li-Beisson Y."/>
            <person name="Delledonne M."/>
            <person name="Ballottari M."/>
        </authorList>
    </citation>
    <scope>NUCLEOTIDE SEQUENCE</scope>
    <source>
        <strain evidence="3">211/11P</strain>
        <tissue evidence="3">Whole cell</tissue>
    </source>
</reference>
<comment type="caution">
    <text evidence="3">The sequence shown here is derived from an EMBL/GenBank/DDBJ whole genome shotgun (WGS) entry which is preliminary data.</text>
</comment>
<accession>A0A9D4TXV3</accession>
<dbReference type="Proteomes" id="UP001055712">
    <property type="component" value="Unassembled WGS sequence"/>
</dbReference>
<organism evidence="3 4">
    <name type="scientific">Chlorella vulgaris</name>
    <name type="common">Green alga</name>
    <dbReference type="NCBI Taxonomy" id="3077"/>
    <lineage>
        <taxon>Eukaryota</taxon>
        <taxon>Viridiplantae</taxon>
        <taxon>Chlorophyta</taxon>
        <taxon>core chlorophytes</taxon>
        <taxon>Trebouxiophyceae</taxon>
        <taxon>Chlorellales</taxon>
        <taxon>Chlorellaceae</taxon>
        <taxon>Chlorella clade</taxon>
        <taxon>Chlorella</taxon>
    </lineage>
</organism>
<dbReference type="AlphaFoldDB" id="A0A9D4TXV3"/>
<feature type="transmembrane region" description="Helical" evidence="2">
    <location>
        <begin position="83"/>
        <end position="102"/>
    </location>
</feature>
<keyword evidence="4" id="KW-1185">Reference proteome</keyword>
<proteinExistence type="predicted"/>
<feature type="transmembrane region" description="Helical" evidence="2">
    <location>
        <begin position="127"/>
        <end position="150"/>
    </location>
</feature>
<feature type="compositionally biased region" description="Gly residues" evidence="1">
    <location>
        <begin position="60"/>
        <end position="70"/>
    </location>
</feature>
<reference evidence="3" key="1">
    <citation type="journal article" date="2019" name="Plant J.">
        <title>Chlorella vulgaris genome assembly and annotation reveals the molecular basis for metabolic acclimation to high light conditions.</title>
        <authorList>
            <person name="Cecchin M."/>
            <person name="Marcolungo L."/>
            <person name="Rossato M."/>
            <person name="Girolomoni L."/>
            <person name="Cosentino E."/>
            <person name="Cuine S."/>
            <person name="Li-Beisson Y."/>
            <person name="Delledonne M."/>
            <person name="Ballottari M."/>
        </authorList>
    </citation>
    <scope>NUCLEOTIDE SEQUENCE</scope>
    <source>
        <strain evidence="3">211/11P</strain>
    </source>
</reference>
<gene>
    <name evidence="3" type="ORF">D9Q98_000234</name>
</gene>
<keyword evidence="2" id="KW-0472">Membrane</keyword>
<dbReference type="OrthoDB" id="5357at2759"/>
<evidence type="ECO:0000313" key="3">
    <source>
        <dbReference type="EMBL" id="KAI3437787.1"/>
    </source>
</evidence>
<evidence type="ECO:0000256" key="2">
    <source>
        <dbReference type="SAM" id="Phobius"/>
    </source>
</evidence>
<feature type="region of interest" description="Disordered" evidence="1">
    <location>
        <begin position="54"/>
        <end position="75"/>
    </location>
</feature>
<keyword evidence="2" id="KW-1133">Transmembrane helix</keyword>
<sequence length="338" mass="35785">MPATACRIAPTQAVLVTTPRNRCFPAFRTTRAIPAPCRRLCGAVATPPVRRRLSAAAATGPGGSGPGGNSAGDRQQRKDDQQIILGICLALTVVVLLALKLGGDALQDADAWDLGYSSFSGGDTLGAVLWGTALWFVSPLQLLLLFFGAIETERPSDWLMQQLGRAAGLDVDAIDYKVPALVRLAAVATFAASGVAIAASSSALLGDEIWAVSTGLGTCMAAGMFEVGRPKRMSVEEAQEKEAQWQEFAKFANVRLERRGRCHETEIVRALQRDLPKYREGGSAALDSSTLRKLVRNWAPEAERSSNGYYKNIQLARASSSSIGSGSISGSGSDSADI</sequence>
<feature type="region of interest" description="Disordered" evidence="1">
    <location>
        <begin position="318"/>
        <end position="338"/>
    </location>
</feature>
<feature type="transmembrane region" description="Helical" evidence="2">
    <location>
        <begin position="184"/>
        <end position="203"/>
    </location>
</feature>
<evidence type="ECO:0000313" key="4">
    <source>
        <dbReference type="Proteomes" id="UP001055712"/>
    </source>
</evidence>
<protein>
    <submittedName>
        <fullName evidence="3">Uncharacterized protein</fullName>
    </submittedName>
</protein>
<name>A0A9D4TXV3_CHLVU</name>
<evidence type="ECO:0000256" key="1">
    <source>
        <dbReference type="SAM" id="MobiDB-lite"/>
    </source>
</evidence>
<feature type="transmembrane region" description="Helical" evidence="2">
    <location>
        <begin position="209"/>
        <end position="227"/>
    </location>
</feature>
<keyword evidence="2" id="KW-0812">Transmembrane</keyword>